<protein>
    <submittedName>
        <fullName evidence="2">Phospholipase B-like</fullName>
    </submittedName>
</protein>
<dbReference type="WBParaSite" id="PS1159_v2.g8201.t1">
    <property type="protein sequence ID" value="PS1159_v2.g8201.t1"/>
    <property type="gene ID" value="PS1159_v2.g8201"/>
</dbReference>
<accession>A0AC35GSW9</accession>
<sequence>MLLFGFILFLAFQSSFCIFDSESSEEYRQKRNFVLGSRKDYSSLYYRHNSFKIEGEGEERFYTYKSACYLDDRVQLIEGFDCKNQIAVGRFRNAINSTGWSYLEIETKSGFDTDLQAYAAGVLEGVLSQKVIDYALQNTFNDYCKGYQKYCARLNRYLNQNLLYIKKKIENAPKDDPYWQSIRRSFLQLTGVLDGFNNNTSFEKIEINYNIHPIMMININGELYDLDKKFNKTKDPINSEEGSKCSGLIKVTPNNADLLISQVTMSGFQNLLRVLKLYKFGYDERMFPGHTTTFASYPGMLYSSDDFALLSSGLASIETTIAVWNQSLYDYTKPEDQLHTWVRAIAANQLARTGREWCQIFRRHNSGTYNNQWIVLDYKKFQPYRPLPDHGLLYVLEQMPGLIVYKDITGYLEEHKYYASYNIPFFKKISEVSGFAKKEKEFYWYSWSDCPRSKIFKRDHSKVVDIETLKTLMRYNDYTHEPFSRCNCTPPYTAEAAVSARGDLNPANGTYPLVGMGHVNHGALDYKGTNYQLFKQLRFRALSSPAYENVPAFQWSKCDLAATVKHVGHPDLWNFESIQTAWETPNTKAEL</sequence>
<proteinExistence type="predicted"/>
<name>A0AC35GSW9_9BILA</name>
<organism evidence="1 2">
    <name type="scientific">Panagrolaimus sp. PS1159</name>
    <dbReference type="NCBI Taxonomy" id="55785"/>
    <lineage>
        <taxon>Eukaryota</taxon>
        <taxon>Metazoa</taxon>
        <taxon>Ecdysozoa</taxon>
        <taxon>Nematoda</taxon>
        <taxon>Chromadorea</taxon>
        <taxon>Rhabditida</taxon>
        <taxon>Tylenchina</taxon>
        <taxon>Panagrolaimomorpha</taxon>
        <taxon>Panagrolaimoidea</taxon>
        <taxon>Panagrolaimidae</taxon>
        <taxon>Panagrolaimus</taxon>
    </lineage>
</organism>
<evidence type="ECO:0000313" key="1">
    <source>
        <dbReference type="Proteomes" id="UP000887580"/>
    </source>
</evidence>
<evidence type="ECO:0000313" key="2">
    <source>
        <dbReference type="WBParaSite" id="PS1159_v2.g8201.t1"/>
    </source>
</evidence>
<reference evidence="2" key="1">
    <citation type="submission" date="2022-11" db="UniProtKB">
        <authorList>
            <consortium name="WormBaseParasite"/>
        </authorList>
    </citation>
    <scope>IDENTIFICATION</scope>
</reference>
<dbReference type="Proteomes" id="UP000887580">
    <property type="component" value="Unplaced"/>
</dbReference>